<evidence type="ECO:0000256" key="2">
    <source>
        <dbReference type="ARBA" id="ARBA00023125"/>
    </source>
</evidence>
<proteinExistence type="predicted"/>
<evidence type="ECO:0000256" key="3">
    <source>
        <dbReference type="ARBA" id="ARBA00023163"/>
    </source>
</evidence>
<dbReference type="InterPro" id="IPR001845">
    <property type="entry name" value="HTH_ArsR_DNA-bd_dom"/>
</dbReference>
<dbReference type="SUPFAM" id="SSF46785">
    <property type="entry name" value="Winged helix' DNA-binding domain"/>
    <property type="match status" value="1"/>
</dbReference>
<reference evidence="5 6" key="1">
    <citation type="journal article" date="2016" name="Nat. Commun.">
        <title>Thousands of microbial genomes shed light on interconnected biogeochemical processes in an aquifer system.</title>
        <authorList>
            <person name="Anantharaman K."/>
            <person name="Brown C.T."/>
            <person name="Hug L.A."/>
            <person name="Sharon I."/>
            <person name="Castelle C.J."/>
            <person name="Probst A.J."/>
            <person name="Thomas B.C."/>
            <person name="Singh A."/>
            <person name="Wilkins M.J."/>
            <person name="Karaoz U."/>
            <person name="Brodie E.L."/>
            <person name="Williams K.H."/>
            <person name="Hubbard S.S."/>
            <person name="Banfield J.F."/>
        </authorList>
    </citation>
    <scope>NUCLEOTIDE SEQUENCE [LARGE SCALE GENOMIC DNA]</scope>
</reference>
<organism evidence="5 6">
    <name type="scientific">Candidatus Buchananbacteria bacterium RIFCSPHIGHO2_02_FULL_38_8</name>
    <dbReference type="NCBI Taxonomy" id="1797538"/>
    <lineage>
        <taxon>Bacteria</taxon>
        <taxon>Candidatus Buchananiibacteriota</taxon>
    </lineage>
</organism>
<dbReference type="InterPro" id="IPR051011">
    <property type="entry name" value="Metal_resp_trans_reg"/>
</dbReference>
<dbReference type="GO" id="GO:0003700">
    <property type="term" value="F:DNA-binding transcription factor activity"/>
    <property type="evidence" value="ECO:0007669"/>
    <property type="project" value="InterPro"/>
</dbReference>
<dbReference type="PANTHER" id="PTHR43132">
    <property type="entry name" value="ARSENICAL RESISTANCE OPERON REPRESSOR ARSR-RELATED"/>
    <property type="match status" value="1"/>
</dbReference>
<dbReference type="PANTHER" id="PTHR43132:SF6">
    <property type="entry name" value="HTH-TYPE TRANSCRIPTIONAL REPRESSOR CZRA"/>
    <property type="match status" value="1"/>
</dbReference>
<evidence type="ECO:0000313" key="6">
    <source>
        <dbReference type="Proteomes" id="UP000178747"/>
    </source>
</evidence>
<sequence>MLLEESEIKKIRQKMIGISEDINNKCNLYSIGSDPTRLKILTLLGKKDELCVSDIAMILKISISAISHQLRLLERCGLVKSEKTGKIVCYSLASKNLKFDPLNIKR</sequence>
<protein>
    <recommendedName>
        <fullName evidence="4">HTH arsR-type domain-containing protein</fullName>
    </recommendedName>
</protein>
<dbReference type="InterPro" id="IPR011991">
    <property type="entry name" value="ArsR-like_HTH"/>
</dbReference>
<name>A0A1G1Y689_9BACT</name>
<dbReference type="EMBL" id="MHIH01000042">
    <property type="protein sequence ID" value="OGY47260.1"/>
    <property type="molecule type" value="Genomic_DNA"/>
</dbReference>
<dbReference type="Gene3D" id="1.10.10.10">
    <property type="entry name" value="Winged helix-like DNA-binding domain superfamily/Winged helix DNA-binding domain"/>
    <property type="match status" value="1"/>
</dbReference>
<gene>
    <name evidence="5" type="ORF">A3J62_00575</name>
</gene>
<keyword evidence="1" id="KW-0805">Transcription regulation</keyword>
<dbReference type="InterPro" id="IPR036388">
    <property type="entry name" value="WH-like_DNA-bd_sf"/>
</dbReference>
<dbReference type="PROSITE" id="PS00846">
    <property type="entry name" value="HTH_ARSR_1"/>
    <property type="match status" value="1"/>
</dbReference>
<dbReference type="AlphaFoldDB" id="A0A1G1Y689"/>
<dbReference type="GO" id="GO:0003677">
    <property type="term" value="F:DNA binding"/>
    <property type="evidence" value="ECO:0007669"/>
    <property type="project" value="UniProtKB-KW"/>
</dbReference>
<dbReference type="Proteomes" id="UP000178747">
    <property type="component" value="Unassembled WGS sequence"/>
</dbReference>
<dbReference type="InterPro" id="IPR018334">
    <property type="entry name" value="ArsR_HTH"/>
</dbReference>
<dbReference type="PRINTS" id="PR00778">
    <property type="entry name" value="HTHARSR"/>
</dbReference>
<keyword evidence="2" id="KW-0238">DNA-binding</keyword>
<keyword evidence="3" id="KW-0804">Transcription</keyword>
<dbReference type="CDD" id="cd00090">
    <property type="entry name" value="HTH_ARSR"/>
    <property type="match status" value="1"/>
</dbReference>
<dbReference type="NCBIfam" id="NF033788">
    <property type="entry name" value="HTH_metalloreg"/>
    <property type="match status" value="1"/>
</dbReference>
<dbReference type="InterPro" id="IPR036390">
    <property type="entry name" value="WH_DNA-bd_sf"/>
</dbReference>
<dbReference type="PROSITE" id="PS50987">
    <property type="entry name" value="HTH_ARSR_2"/>
    <property type="match status" value="1"/>
</dbReference>
<evidence type="ECO:0000259" key="4">
    <source>
        <dbReference type="PROSITE" id="PS50987"/>
    </source>
</evidence>
<feature type="domain" description="HTH arsR-type" evidence="4">
    <location>
        <begin position="18"/>
        <end position="106"/>
    </location>
</feature>
<dbReference type="SMART" id="SM00418">
    <property type="entry name" value="HTH_ARSR"/>
    <property type="match status" value="1"/>
</dbReference>
<dbReference type="Pfam" id="PF01022">
    <property type="entry name" value="HTH_5"/>
    <property type="match status" value="1"/>
</dbReference>
<accession>A0A1G1Y689</accession>
<evidence type="ECO:0000313" key="5">
    <source>
        <dbReference type="EMBL" id="OGY47260.1"/>
    </source>
</evidence>
<comment type="caution">
    <text evidence="5">The sequence shown here is derived from an EMBL/GenBank/DDBJ whole genome shotgun (WGS) entry which is preliminary data.</text>
</comment>
<evidence type="ECO:0000256" key="1">
    <source>
        <dbReference type="ARBA" id="ARBA00023015"/>
    </source>
</evidence>